<dbReference type="Proteomes" id="UP000198995">
    <property type="component" value="Unassembled WGS sequence"/>
</dbReference>
<name>A0A1G6YZW9_PEPNI</name>
<gene>
    <name evidence="1" type="ORF">SAMN04489866_11140</name>
</gene>
<dbReference type="EMBL" id="FNAF01000011">
    <property type="protein sequence ID" value="SDD96054.1"/>
    <property type="molecule type" value="Genomic_DNA"/>
</dbReference>
<evidence type="ECO:0000313" key="1">
    <source>
        <dbReference type="EMBL" id="SDD96054.1"/>
    </source>
</evidence>
<sequence length="71" mass="8143">MDKGPFLSTVSTEKIKMGISVAFSTTYPQKRPQVGKRLWQAKKTFKSGSFLFIHISVDKYVDKKGLNHVFY</sequence>
<reference evidence="1 2" key="1">
    <citation type="submission" date="2016-10" db="EMBL/GenBank/DDBJ databases">
        <authorList>
            <person name="de Groot N.N."/>
        </authorList>
    </citation>
    <scope>NUCLEOTIDE SEQUENCE [LARGE SCALE GENOMIC DNA]</scope>
    <source>
        <strain evidence="1 2">DSM 20475</strain>
    </source>
</reference>
<organism evidence="1 2">
    <name type="scientific">Peptococcus niger</name>
    <dbReference type="NCBI Taxonomy" id="2741"/>
    <lineage>
        <taxon>Bacteria</taxon>
        <taxon>Bacillati</taxon>
        <taxon>Bacillota</taxon>
        <taxon>Clostridia</taxon>
        <taxon>Eubacteriales</taxon>
        <taxon>Peptococcaceae</taxon>
        <taxon>Peptococcus</taxon>
    </lineage>
</organism>
<dbReference type="STRING" id="2741.SAMN04489866_11140"/>
<protein>
    <submittedName>
        <fullName evidence="1">Uncharacterized protein</fullName>
    </submittedName>
</protein>
<dbReference type="AlphaFoldDB" id="A0A1G6YZW9"/>
<keyword evidence="2" id="KW-1185">Reference proteome</keyword>
<evidence type="ECO:0000313" key="2">
    <source>
        <dbReference type="Proteomes" id="UP000198995"/>
    </source>
</evidence>
<proteinExistence type="predicted"/>
<accession>A0A1G6YZW9</accession>